<evidence type="ECO:0000313" key="6">
    <source>
        <dbReference type="Proteomes" id="UP000294933"/>
    </source>
</evidence>
<feature type="signal peptide" evidence="3">
    <location>
        <begin position="1"/>
        <end position="16"/>
    </location>
</feature>
<comment type="similarity">
    <text evidence="1 3">Belongs to the type-B carboxylesterase/lipase family.</text>
</comment>
<name>A0A4Y7Q4C3_9AGAM</name>
<dbReference type="Pfam" id="PF00135">
    <property type="entry name" value="COesterase"/>
    <property type="match status" value="1"/>
</dbReference>
<dbReference type="Proteomes" id="UP000294933">
    <property type="component" value="Unassembled WGS sequence"/>
</dbReference>
<dbReference type="STRING" id="50990.A0A4Y7Q4C3"/>
<dbReference type="PROSITE" id="PS00941">
    <property type="entry name" value="CARBOXYLESTERASE_B_2"/>
    <property type="match status" value="1"/>
</dbReference>
<dbReference type="GO" id="GO:0016787">
    <property type="term" value="F:hydrolase activity"/>
    <property type="evidence" value="ECO:0007669"/>
    <property type="project" value="UniProtKB-KW"/>
</dbReference>
<dbReference type="InterPro" id="IPR050309">
    <property type="entry name" value="Type-B_Carboxylest/Lipase"/>
</dbReference>
<dbReference type="Gene3D" id="3.40.50.1820">
    <property type="entry name" value="alpha/beta hydrolase"/>
    <property type="match status" value="1"/>
</dbReference>
<dbReference type="SUPFAM" id="SSF53474">
    <property type="entry name" value="alpha/beta-Hydrolases"/>
    <property type="match status" value="1"/>
</dbReference>
<dbReference type="EMBL" id="ML170177">
    <property type="protein sequence ID" value="TDL22022.1"/>
    <property type="molecule type" value="Genomic_DNA"/>
</dbReference>
<dbReference type="InterPro" id="IPR029058">
    <property type="entry name" value="AB_hydrolase_fold"/>
</dbReference>
<proteinExistence type="inferred from homology"/>
<evidence type="ECO:0000256" key="3">
    <source>
        <dbReference type="RuleBase" id="RU361235"/>
    </source>
</evidence>
<organism evidence="5 6">
    <name type="scientific">Rickenella mellea</name>
    <dbReference type="NCBI Taxonomy" id="50990"/>
    <lineage>
        <taxon>Eukaryota</taxon>
        <taxon>Fungi</taxon>
        <taxon>Dikarya</taxon>
        <taxon>Basidiomycota</taxon>
        <taxon>Agaricomycotina</taxon>
        <taxon>Agaricomycetes</taxon>
        <taxon>Hymenochaetales</taxon>
        <taxon>Rickenellaceae</taxon>
        <taxon>Rickenella</taxon>
    </lineage>
</organism>
<evidence type="ECO:0000313" key="5">
    <source>
        <dbReference type="EMBL" id="TDL22022.1"/>
    </source>
</evidence>
<keyword evidence="3" id="KW-0732">Signal</keyword>
<dbReference type="OrthoDB" id="408631at2759"/>
<dbReference type="VEuPathDB" id="FungiDB:BD410DRAFT_840142"/>
<dbReference type="EC" id="3.1.1.-" evidence="3"/>
<evidence type="ECO:0000256" key="2">
    <source>
        <dbReference type="ARBA" id="ARBA00022801"/>
    </source>
</evidence>
<dbReference type="InterPro" id="IPR019819">
    <property type="entry name" value="Carboxylesterase_B_CS"/>
</dbReference>
<reference evidence="5 6" key="1">
    <citation type="submission" date="2018-06" db="EMBL/GenBank/DDBJ databases">
        <title>A transcriptomic atlas of mushroom development highlights an independent origin of complex multicellularity.</title>
        <authorList>
            <consortium name="DOE Joint Genome Institute"/>
            <person name="Krizsan K."/>
            <person name="Almasi E."/>
            <person name="Merenyi Z."/>
            <person name="Sahu N."/>
            <person name="Viragh M."/>
            <person name="Koszo T."/>
            <person name="Mondo S."/>
            <person name="Kiss B."/>
            <person name="Balint B."/>
            <person name="Kues U."/>
            <person name="Barry K."/>
            <person name="Hegedus J.C."/>
            <person name="Henrissat B."/>
            <person name="Johnson J."/>
            <person name="Lipzen A."/>
            <person name="Ohm R."/>
            <person name="Nagy I."/>
            <person name="Pangilinan J."/>
            <person name="Yan J."/>
            <person name="Xiong Y."/>
            <person name="Grigoriev I.V."/>
            <person name="Hibbett D.S."/>
            <person name="Nagy L.G."/>
        </authorList>
    </citation>
    <scope>NUCLEOTIDE SEQUENCE [LARGE SCALE GENOMIC DNA]</scope>
    <source>
        <strain evidence="5 6">SZMC22713</strain>
    </source>
</reference>
<keyword evidence="2 3" id="KW-0378">Hydrolase</keyword>
<sequence>MFSVSTLPALLAVVLAANVYAASNPIVDVGYARYQGALDPSTNITSFIGVRFAAPPLRFAAPQPPAKVSGVQIANTASPECFQGSDGTSVNQTFHKRVTDSEDCLFLNVFLPGQLSTTPKLPVVVWIHGGGYVKGSAVGLDGGDLIRDAQGGVIAVTIQYRLGVFGFLAGAETKNRGALNAGLLDQTFALQWVQKHIAAFGGDPNRVTIWGQSAGAGSVLQHVVANGGRTNPPLFHAAITSSTFLPSQHNFDDPVPEQIYADVAAQTKCSAASDTFACLQNVDASILQAANSNISLSGFLGTFIFVPVVDGKLIVERPTQTLAKGRVNGKLYLGMTNQFEGRNFVKGTVTTGTLASYVGNLFPGLGSAQVNQVVQAYSNIGLTDTLNQAIAVMGESTFICPTYFLLKAFSSASYKGEFAIPPANHADDTKYYFLSNPGFNNTAFITSFSQSFLAIVKSSNPNTTPDPTNITPQWNLWSSGNTEMLFNRTTALQPDIRPITTDAGLLSRCSLWENLSAFTPQ</sequence>
<protein>
    <recommendedName>
        <fullName evidence="3">Carboxylic ester hydrolase</fullName>
        <ecNumber evidence="3">3.1.1.-</ecNumber>
    </recommendedName>
</protein>
<feature type="chain" id="PRO_5021509949" description="Carboxylic ester hydrolase" evidence="3">
    <location>
        <begin position="17"/>
        <end position="521"/>
    </location>
</feature>
<keyword evidence="6" id="KW-1185">Reference proteome</keyword>
<dbReference type="AlphaFoldDB" id="A0A4Y7Q4C3"/>
<dbReference type="PROSITE" id="PS00122">
    <property type="entry name" value="CARBOXYLESTERASE_B_1"/>
    <property type="match status" value="1"/>
</dbReference>
<accession>A0A4Y7Q4C3</accession>
<dbReference type="PANTHER" id="PTHR11559">
    <property type="entry name" value="CARBOXYLESTERASE"/>
    <property type="match status" value="1"/>
</dbReference>
<feature type="domain" description="Carboxylesterase type B" evidence="4">
    <location>
        <begin position="24"/>
        <end position="483"/>
    </location>
</feature>
<gene>
    <name evidence="5" type="ORF">BD410DRAFT_840142</name>
</gene>
<dbReference type="InterPro" id="IPR002018">
    <property type="entry name" value="CarbesteraseB"/>
</dbReference>
<evidence type="ECO:0000259" key="4">
    <source>
        <dbReference type="Pfam" id="PF00135"/>
    </source>
</evidence>
<evidence type="ECO:0000256" key="1">
    <source>
        <dbReference type="ARBA" id="ARBA00005964"/>
    </source>
</evidence>
<dbReference type="InterPro" id="IPR019826">
    <property type="entry name" value="Carboxylesterase_B_AS"/>
</dbReference>